<protein>
    <submittedName>
        <fullName evidence="1">Uncharacterized protein</fullName>
    </submittedName>
</protein>
<evidence type="ECO:0000313" key="1">
    <source>
        <dbReference type="EMBL" id="MBM1714855.1"/>
    </source>
</evidence>
<dbReference type="Proteomes" id="UP000732193">
    <property type="component" value="Unassembled WGS sequence"/>
</dbReference>
<dbReference type="AlphaFoldDB" id="A0AAE3B7R4"/>
<reference evidence="1 2" key="1">
    <citation type="submission" date="2021-01" db="EMBL/GenBank/DDBJ databases">
        <title>Diatom-associated Roseobacters Show Island Model of Population Structure.</title>
        <authorList>
            <person name="Qu L."/>
            <person name="Feng X."/>
            <person name="Chen Y."/>
            <person name="Li L."/>
            <person name="Wang X."/>
            <person name="Hu Z."/>
            <person name="Wang H."/>
            <person name="Luo H."/>
        </authorList>
    </citation>
    <scope>NUCLEOTIDE SEQUENCE [LARGE SCALE GENOMIC DNA]</scope>
    <source>
        <strain evidence="1 2">TR60-84</strain>
    </source>
</reference>
<accession>A0AAE3B7R4</accession>
<dbReference type="EMBL" id="JAFBRM010000003">
    <property type="protein sequence ID" value="MBM1714855.1"/>
    <property type="molecule type" value="Genomic_DNA"/>
</dbReference>
<dbReference type="RefSeq" id="WP_203242795.1">
    <property type="nucleotide sequence ID" value="NZ_JAFBRH010000003.1"/>
</dbReference>
<evidence type="ECO:0000313" key="2">
    <source>
        <dbReference type="Proteomes" id="UP000732193"/>
    </source>
</evidence>
<name>A0AAE3B7R4_9RHOB</name>
<proteinExistence type="predicted"/>
<keyword evidence="2" id="KW-1185">Reference proteome</keyword>
<comment type="caution">
    <text evidence="1">The sequence shown here is derived from an EMBL/GenBank/DDBJ whole genome shotgun (WGS) entry which is preliminary data.</text>
</comment>
<organism evidence="1 2">
    <name type="scientific">Sulfitobacter geojensis</name>
    <dbReference type="NCBI Taxonomy" id="1342299"/>
    <lineage>
        <taxon>Bacteria</taxon>
        <taxon>Pseudomonadati</taxon>
        <taxon>Pseudomonadota</taxon>
        <taxon>Alphaproteobacteria</taxon>
        <taxon>Rhodobacterales</taxon>
        <taxon>Roseobacteraceae</taxon>
        <taxon>Sulfitobacter</taxon>
    </lineage>
</organism>
<sequence>MIRFSREQMLALENTSMHRFISRVVDELPGYRGPVVAGRSRTTLFQAATTAVEHGQSFDLESERALFLFSNIAVSLGAYFFTDPALPWARDIVNDGSYLTNEMIDDLWNAYTEYCEYVMGPDADAIFPEPAYARFLALPPPPPDDGTFAPVIADMAALWPEKVSHLAPDALREHILGAGKRAAALGIKDHGARVWFCRIAFLIGQSFDADPIHDWALPALQNRQRLPDTDVASALRASFIENVIQPALAWQSEPETPEAPDNDNNGDT</sequence>
<gene>
    <name evidence="1" type="ORF">JQV55_14895</name>
</gene>